<name>A0A4Q9QJA9_9GAMM</name>
<comment type="caution">
    <text evidence="1">The sequence shown here is derived from an EMBL/GenBank/DDBJ whole genome shotgun (WGS) entry which is preliminary data.</text>
</comment>
<evidence type="ECO:0000313" key="2">
    <source>
        <dbReference type="Proteomes" id="UP000292302"/>
    </source>
</evidence>
<organism evidence="1 2">
    <name type="scientific">Phytopseudomonas daroniae</name>
    <dbReference type="NCBI Taxonomy" id="2487519"/>
    <lineage>
        <taxon>Bacteria</taxon>
        <taxon>Pseudomonadati</taxon>
        <taxon>Pseudomonadota</taxon>
        <taxon>Gammaproteobacteria</taxon>
        <taxon>Pseudomonadales</taxon>
        <taxon>Pseudomonadaceae</taxon>
        <taxon>Phytopseudomonas</taxon>
    </lineage>
</organism>
<gene>
    <name evidence="1" type="ORF">DNK06_16160</name>
</gene>
<keyword evidence="2" id="KW-1185">Reference proteome</keyword>
<reference evidence="1 2" key="1">
    <citation type="submission" date="2018-06" db="EMBL/GenBank/DDBJ databases">
        <title>Three novel Pseudomonas species isolated from symptomatic oak.</title>
        <authorList>
            <person name="Bueno-Gonzalez V."/>
            <person name="Brady C."/>
        </authorList>
    </citation>
    <scope>NUCLEOTIDE SEQUENCE [LARGE SCALE GENOMIC DNA]</scope>
    <source>
        <strain evidence="1 2">P9A</strain>
    </source>
</reference>
<sequence length="75" mass="8247">MYLQTSIALANTVPITVHAPYFVGLRVPNLTVSVFFQRVSADGRRCLVTLGIGGYKFINVREVGEQPAGLVTLFY</sequence>
<accession>A0A4Q9QJA9</accession>
<protein>
    <submittedName>
        <fullName evidence="1">Uncharacterized protein</fullName>
    </submittedName>
</protein>
<dbReference type="Proteomes" id="UP000292302">
    <property type="component" value="Unassembled WGS sequence"/>
</dbReference>
<dbReference type="AlphaFoldDB" id="A0A4Q9QJA9"/>
<evidence type="ECO:0000313" key="1">
    <source>
        <dbReference type="EMBL" id="TBU76822.1"/>
    </source>
</evidence>
<dbReference type="EMBL" id="QJUI01000013">
    <property type="protein sequence ID" value="TBU76822.1"/>
    <property type="molecule type" value="Genomic_DNA"/>
</dbReference>
<proteinExistence type="predicted"/>